<dbReference type="Gene3D" id="3.40.50.300">
    <property type="entry name" value="P-loop containing nucleotide triphosphate hydrolases"/>
    <property type="match status" value="1"/>
</dbReference>
<dbReference type="CDD" id="cd01026">
    <property type="entry name" value="TOPRIM_OLD"/>
    <property type="match status" value="1"/>
</dbReference>
<comment type="caution">
    <text evidence="3">The sequence shown here is derived from an EMBL/GenBank/DDBJ whole genome shotgun (WGS) entry which is preliminary data.</text>
</comment>
<feature type="domain" description="Endonuclease GajA/Old nuclease/RecF-like AAA" evidence="1">
    <location>
        <begin position="158"/>
        <end position="366"/>
    </location>
</feature>
<dbReference type="GO" id="GO:0004519">
    <property type="term" value="F:endonuclease activity"/>
    <property type="evidence" value="ECO:0007669"/>
    <property type="project" value="UniProtKB-KW"/>
</dbReference>
<dbReference type="SUPFAM" id="SSF52540">
    <property type="entry name" value="P-loop containing nucleoside triphosphate hydrolases"/>
    <property type="match status" value="1"/>
</dbReference>
<dbReference type="RefSeq" id="WP_132082810.1">
    <property type="nucleotide sequence ID" value="NZ_SLUI01000014.1"/>
</dbReference>
<organism evidence="3 4">
    <name type="scientific">Anaerospora hongkongensis</name>
    <dbReference type="NCBI Taxonomy" id="244830"/>
    <lineage>
        <taxon>Bacteria</taxon>
        <taxon>Bacillati</taxon>
        <taxon>Bacillota</taxon>
        <taxon>Negativicutes</taxon>
        <taxon>Selenomonadales</taxon>
        <taxon>Sporomusaceae</taxon>
        <taxon>Anaerospora</taxon>
    </lineage>
</organism>
<keyword evidence="3" id="KW-0540">Nuclease</keyword>
<dbReference type="Pfam" id="PF13175">
    <property type="entry name" value="AAA_15"/>
    <property type="match status" value="2"/>
</dbReference>
<dbReference type="PANTHER" id="PTHR43581">
    <property type="entry name" value="ATP/GTP PHOSPHATASE"/>
    <property type="match status" value="1"/>
</dbReference>
<accession>A0A4V6NG91</accession>
<evidence type="ECO:0000313" key="4">
    <source>
        <dbReference type="Proteomes" id="UP000295063"/>
    </source>
</evidence>
<evidence type="ECO:0000313" key="3">
    <source>
        <dbReference type="EMBL" id="TCL35108.1"/>
    </source>
</evidence>
<keyword evidence="3" id="KW-0378">Hydrolase</keyword>
<dbReference type="InterPro" id="IPR041685">
    <property type="entry name" value="AAA_GajA/Old/RecF-like"/>
</dbReference>
<feature type="domain" description="OLD protein-like TOPRIM" evidence="2">
    <location>
        <begin position="418"/>
        <end position="481"/>
    </location>
</feature>
<evidence type="ECO:0000259" key="2">
    <source>
        <dbReference type="Pfam" id="PF20469"/>
    </source>
</evidence>
<dbReference type="PANTHER" id="PTHR43581:SF4">
    <property type="entry name" value="ATP_GTP PHOSPHATASE"/>
    <property type="match status" value="1"/>
</dbReference>
<proteinExistence type="predicted"/>
<sequence length="676" mass="76041">MQITKLKVSNFRSFGMEETLIPLKEMSVLIGNNSTGKTTAMQALIKLFGVYAKERELVRADFHVPLGVDPEDLRETGLYIEAVIEFAELHNPDGTGTGCIPPLFNHMVANGQGQDPYVRIRLSATWQRGNTPDGDIDANLEFITVAEGETITSENRVPVKSHQRSLIQALYVPAMRDPRTQLKHDSGTILYRFFKAVKWSPGLNETLRVKSEEVNELFTSQPGVRTVETIIKEQWKEFHDDIKYSDAGLGFSATELDKILKRVEVYFRPTPDERSYTVEQLGDGLRSLFYISLVSALLKLEADYTNMTAESGIEIDCTSIPVLTIMALEEPENHLAPHLLGRVIGLLKNVSNQPNAQVIISSHTPAVLQRVEPENILYFRMTNPELRTSVKTIALPPSTSDAFKYIKEAVKAYPELYFAKLVILGEGDSEELILAKTLEAMNTPIDRSFISIVPLGGRHVNHFWRLLGQLKIPYLTILDLDRERGGGGWGRVKYVIKQLISIGYSKDELLNFVLPSGIAINITEEQLEAMHTWTMATYDIDVMNQWILWLRKYGVVFSAPLDIDFMMLKAFPSIYQQATEGTGPRIPDQIFDPDSLRQRIAAATAATLKDAGGDGGTYSEEERELFIWYSYLFLGRGKPVTHLLALKELDNQTLLNNLPEPILSLMNEAVTFLGRR</sequence>
<dbReference type="AlphaFoldDB" id="A0A4V6NG91"/>
<dbReference type="InterPro" id="IPR051396">
    <property type="entry name" value="Bact_Antivir_Def_Nuclease"/>
</dbReference>
<dbReference type="InterPro" id="IPR027417">
    <property type="entry name" value="P-loop_NTPase"/>
</dbReference>
<dbReference type="EMBL" id="SLUI01000014">
    <property type="protein sequence ID" value="TCL35108.1"/>
    <property type="molecule type" value="Genomic_DNA"/>
</dbReference>
<dbReference type="InterPro" id="IPR034139">
    <property type="entry name" value="TOPRIM_OLD"/>
</dbReference>
<reference evidence="3 4" key="1">
    <citation type="submission" date="2019-03" db="EMBL/GenBank/DDBJ databases">
        <title>Genomic Encyclopedia of Type Strains, Phase IV (KMG-IV): sequencing the most valuable type-strain genomes for metagenomic binning, comparative biology and taxonomic classification.</title>
        <authorList>
            <person name="Goeker M."/>
        </authorList>
    </citation>
    <scope>NUCLEOTIDE SEQUENCE [LARGE SCALE GENOMIC DNA]</scope>
    <source>
        <strain evidence="3 4">DSM 15969</strain>
    </source>
</reference>
<dbReference type="Pfam" id="PF20469">
    <property type="entry name" value="OLD-like_TOPRIM"/>
    <property type="match status" value="1"/>
</dbReference>
<feature type="domain" description="Endonuclease GajA/Old nuclease/RecF-like AAA" evidence="1">
    <location>
        <begin position="1"/>
        <end position="50"/>
    </location>
</feature>
<gene>
    <name evidence="3" type="ORF">EV210_114128</name>
</gene>
<dbReference type="OrthoDB" id="308933at2"/>
<name>A0A4V6NG91_9FIRM</name>
<evidence type="ECO:0000259" key="1">
    <source>
        <dbReference type="Pfam" id="PF13175"/>
    </source>
</evidence>
<keyword evidence="3" id="KW-0255">Endonuclease</keyword>
<dbReference type="Proteomes" id="UP000295063">
    <property type="component" value="Unassembled WGS sequence"/>
</dbReference>
<keyword evidence="4" id="KW-1185">Reference proteome</keyword>
<protein>
    <submittedName>
        <fullName evidence="3">Putative ATP-dependent endonuclease of OLD family</fullName>
    </submittedName>
</protein>